<dbReference type="Gene3D" id="1.10.530.10">
    <property type="match status" value="1"/>
</dbReference>
<name>A0AAV5AUE0_9FLAO</name>
<dbReference type="CDD" id="cd00736">
    <property type="entry name" value="lambda_lys-like"/>
    <property type="match status" value="1"/>
</dbReference>
<gene>
    <name evidence="1" type="ORF">RCZ15_11130</name>
    <name evidence="2" type="ORF">RCZ16_09510</name>
</gene>
<dbReference type="AlphaFoldDB" id="A0AAV5AUE0"/>
<keyword evidence="4" id="KW-1185">Reference proteome</keyword>
<dbReference type="Proteomes" id="UP001207736">
    <property type="component" value="Unassembled WGS sequence"/>
</dbReference>
<accession>A0AAV5AUE0</accession>
<dbReference type="Proteomes" id="UP001208692">
    <property type="component" value="Unassembled WGS sequence"/>
</dbReference>
<dbReference type="EMBL" id="BQKB01000015">
    <property type="protein sequence ID" value="GJM52634.1"/>
    <property type="molecule type" value="Genomic_DNA"/>
</dbReference>
<reference evidence="1 4" key="1">
    <citation type="submission" date="2021-11" db="EMBL/GenBank/DDBJ databases">
        <title>Draft genome sequence of Capnocytophaga sp. strain KC07075 isolated from cat oral cavity.</title>
        <authorList>
            <person name="Suzuki M."/>
            <person name="Imaoka K."/>
            <person name="Kimura M."/>
            <person name="Morikawa S."/>
            <person name="Maeda K."/>
        </authorList>
    </citation>
    <scope>NUCLEOTIDE SEQUENCE</scope>
    <source>
        <strain evidence="1">KC07075</strain>
        <strain evidence="2 4">KC07079</strain>
    </source>
</reference>
<comment type="caution">
    <text evidence="1">The sequence shown here is derived from an EMBL/GenBank/DDBJ whole genome shotgun (WGS) entry which is preliminary data.</text>
</comment>
<evidence type="ECO:0000313" key="3">
    <source>
        <dbReference type="Proteomes" id="UP001207736"/>
    </source>
</evidence>
<dbReference type="SUPFAM" id="SSF53955">
    <property type="entry name" value="Lysozyme-like"/>
    <property type="match status" value="1"/>
</dbReference>
<evidence type="ECO:0000313" key="4">
    <source>
        <dbReference type="Proteomes" id="UP001208692"/>
    </source>
</evidence>
<organism evidence="1 3">
    <name type="scientific">Capnocytophaga catalasegens</name>
    <dbReference type="NCBI Taxonomy" id="1004260"/>
    <lineage>
        <taxon>Bacteria</taxon>
        <taxon>Pseudomonadati</taxon>
        <taxon>Bacteroidota</taxon>
        <taxon>Flavobacteriia</taxon>
        <taxon>Flavobacteriales</taxon>
        <taxon>Flavobacteriaceae</taxon>
        <taxon>Capnocytophaga</taxon>
    </lineage>
</organism>
<proteinExistence type="predicted"/>
<evidence type="ECO:0000313" key="1">
    <source>
        <dbReference type="EMBL" id="GJM50139.1"/>
    </source>
</evidence>
<protein>
    <submittedName>
        <fullName evidence="1">Uncharacterized protein</fullName>
    </submittedName>
</protein>
<dbReference type="InterPro" id="IPR023346">
    <property type="entry name" value="Lysozyme-like_dom_sf"/>
</dbReference>
<sequence length="532" mass="61600">MEIAPRVEGKKAFYSDKKVIDNKGELLVKLDTSKFEKAQKHIHIMAVFKTKVNDKEKGAYMNLANHLVLYYEKKLNDVAGNNSAVKVGKAKINRVQLEEKKCICEEKVRAFMRMLRVKEGTEGEKGYTTLYGGTQFSDMSRHPNKVITLGKYSSSAAGAYQIMGYTYDGIKKYFSKYNITNFNQEAQDKMCLIILKNNYLKDRNDSFYNPAFYKDKDKKNRDTLKEKKAKEWRKRFKGKQGDIIQFIIDDNLERATLLSSLCWSSLPDSPYGQQNSKYTFEDVKRIYENFLKEEIEGKTDLHLKKGFLKEFGYNCGCDKKLSNSNIQGKGWNIDVHLWEDRKEMGYGILVLKDNVGNEVWRTIVRAQGYTSTIGGSRKTSYSDTPIGTYKFEQWRSDGSSVIYGENPRLDMTYESGEAKGIREEIQIHGGRQKGYQNPYLWNTGGCLRVFDDAIVTLKSKIVELEKGNEGHHYINISHSLKFDDVSQKYFIPSDYEELKLSPNNQELLKKGIINKKYYYRNEKNYYTDNINA</sequence>
<dbReference type="EMBL" id="BQKA01000022">
    <property type="protein sequence ID" value="GJM50139.1"/>
    <property type="molecule type" value="Genomic_DNA"/>
</dbReference>
<evidence type="ECO:0000313" key="2">
    <source>
        <dbReference type="EMBL" id="GJM52634.1"/>
    </source>
</evidence>
<dbReference type="RefSeq" id="WP_264846887.1">
    <property type="nucleotide sequence ID" value="NZ_BPMA01000034.1"/>
</dbReference>